<reference evidence="1" key="1">
    <citation type="journal article" date="2023" name="bioRxiv">
        <title>Scaffold-level genome assemblies of two parasitoid biocontrol wasps reveal the parthenogenesis mechanism and an associated novel virus.</title>
        <authorList>
            <person name="Inwood S."/>
            <person name="Skelly J."/>
            <person name="Guhlin J."/>
            <person name="Harrop T."/>
            <person name="Goldson S."/>
            <person name="Dearden P."/>
        </authorList>
    </citation>
    <scope>NUCLEOTIDE SEQUENCE</scope>
    <source>
        <strain evidence="1">Lincoln</strain>
        <tissue evidence="1">Whole body</tissue>
    </source>
</reference>
<dbReference type="AlphaFoldDB" id="A0AA39FZW1"/>
<gene>
    <name evidence="1" type="ORF">PV327_007616</name>
</gene>
<comment type="caution">
    <text evidence="1">The sequence shown here is derived from an EMBL/GenBank/DDBJ whole genome shotgun (WGS) entry which is preliminary data.</text>
</comment>
<evidence type="ECO:0000313" key="2">
    <source>
        <dbReference type="Proteomes" id="UP001168972"/>
    </source>
</evidence>
<dbReference type="Proteomes" id="UP001168972">
    <property type="component" value="Unassembled WGS sequence"/>
</dbReference>
<protein>
    <submittedName>
        <fullName evidence="1">Uncharacterized protein</fullName>
    </submittedName>
</protein>
<dbReference type="EMBL" id="JAQQBR010000004">
    <property type="protein sequence ID" value="KAK0178753.1"/>
    <property type="molecule type" value="Genomic_DNA"/>
</dbReference>
<sequence>MGNTCGEFPEKCKKVWCDVEHSSKVKRYRFGAWALSPRLIEKSRSLSRPVQLRYVMKSDTVVVVTWEPSLAVVS</sequence>
<organism evidence="1 2">
    <name type="scientific">Microctonus hyperodae</name>
    <name type="common">Parasitoid wasp</name>
    <dbReference type="NCBI Taxonomy" id="165561"/>
    <lineage>
        <taxon>Eukaryota</taxon>
        <taxon>Metazoa</taxon>
        <taxon>Ecdysozoa</taxon>
        <taxon>Arthropoda</taxon>
        <taxon>Hexapoda</taxon>
        <taxon>Insecta</taxon>
        <taxon>Pterygota</taxon>
        <taxon>Neoptera</taxon>
        <taxon>Endopterygota</taxon>
        <taxon>Hymenoptera</taxon>
        <taxon>Apocrita</taxon>
        <taxon>Ichneumonoidea</taxon>
        <taxon>Braconidae</taxon>
        <taxon>Euphorinae</taxon>
        <taxon>Microctonus</taxon>
    </lineage>
</organism>
<keyword evidence="2" id="KW-1185">Reference proteome</keyword>
<name>A0AA39FZW1_MICHY</name>
<evidence type="ECO:0000313" key="1">
    <source>
        <dbReference type="EMBL" id="KAK0178753.1"/>
    </source>
</evidence>
<proteinExistence type="predicted"/>
<accession>A0AA39FZW1</accession>
<reference evidence="1" key="2">
    <citation type="submission" date="2023-03" db="EMBL/GenBank/DDBJ databases">
        <authorList>
            <person name="Inwood S.N."/>
            <person name="Skelly J.G."/>
            <person name="Guhlin J."/>
            <person name="Harrop T.W.R."/>
            <person name="Goldson S.G."/>
            <person name="Dearden P.K."/>
        </authorList>
    </citation>
    <scope>NUCLEOTIDE SEQUENCE</scope>
    <source>
        <strain evidence="1">Lincoln</strain>
        <tissue evidence="1">Whole body</tissue>
    </source>
</reference>